<keyword evidence="4" id="KW-1185">Reference proteome</keyword>
<feature type="chain" id="PRO_5042058178" evidence="2">
    <location>
        <begin position="27"/>
        <end position="518"/>
    </location>
</feature>
<feature type="compositionally biased region" description="Low complexity" evidence="1">
    <location>
        <begin position="469"/>
        <end position="489"/>
    </location>
</feature>
<evidence type="ECO:0000313" key="4">
    <source>
        <dbReference type="Proteomes" id="UP001283341"/>
    </source>
</evidence>
<gene>
    <name evidence="3" type="ORF">B0H66DRAFT_365656</name>
</gene>
<dbReference type="Proteomes" id="UP001283341">
    <property type="component" value="Unassembled WGS sequence"/>
</dbReference>
<dbReference type="EMBL" id="JAUEDM010000007">
    <property type="protein sequence ID" value="KAK3313870.1"/>
    <property type="molecule type" value="Genomic_DNA"/>
</dbReference>
<keyword evidence="2" id="KW-0732">Signal</keyword>
<feature type="region of interest" description="Disordered" evidence="1">
    <location>
        <begin position="387"/>
        <end position="493"/>
    </location>
</feature>
<accession>A0AAE0HVV4</accession>
<feature type="compositionally biased region" description="Low complexity" evidence="1">
    <location>
        <begin position="437"/>
        <end position="449"/>
    </location>
</feature>
<dbReference type="AlphaFoldDB" id="A0AAE0HVV4"/>
<proteinExistence type="predicted"/>
<name>A0AAE0HVV4_9PEZI</name>
<organism evidence="3 4">
    <name type="scientific">Apodospora peruviana</name>
    <dbReference type="NCBI Taxonomy" id="516989"/>
    <lineage>
        <taxon>Eukaryota</taxon>
        <taxon>Fungi</taxon>
        <taxon>Dikarya</taxon>
        <taxon>Ascomycota</taxon>
        <taxon>Pezizomycotina</taxon>
        <taxon>Sordariomycetes</taxon>
        <taxon>Sordariomycetidae</taxon>
        <taxon>Sordariales</taxon>
        <taxon>Lasiosphaeriaceae</taxon>
        <taxon>Apodospora</taxon>
    </lineage>
</organism>
<sequence>MFFSQHNIASAAAAILALLPSLLVSATPTPVDVYITKKPQHDLVFHEALELAHDISHQPHLEKRLSVDFSLDKTWESNHVLFAGSWINGDAALGITDTVSLAVTCIDCWTKGTVTAKLHEDIVDPSVRLDFSGVEAYVDIGVDITAGAAYAVNLFTSNSPLGLGFPGLSVGLVFYVDLVFSLSSEIDLEGGFYVKVADGAFLEASVFGGDITKSFFDGLSSKSLPVVVRKGSATFKADLRLRVQCGAEAGVPELGIGATAELGIYANLIEFVAVLESTPTCELQSTEWWDLNVGAFARFGVIIDYKTFGVVPTVSTTLLSAPTMTQCWLSKSPAESGTVMTVTTQPATMLSSATASASGGIIFTASSVYESGGSGGEVSLATRPVTQSTAPAAGSSAHLRQRMTTSSRPPSTPPVCTPSPAALQPCPTARPRCRAKSSSQRRSTSTRPSVRQRRASPFRLRYSRPPPRSSTLPAAPRPSPSSRTSSSSCRARHPPWRRLHTLLLPRPFRSLRFLRSRL</sequence>
<evidence type="ECO:0000256" key="2">
    <source>
        <dbReference type="SAM" id="SignalP"/>
    </source>
</evidence>
<evidence type="ECO:0000313" key="3">
    <source>
        <dbReference type="EMBL" id="KAK3313870.1"/>
    </source>
</evidence>
<feature type="signal peptide" evidence="2">
    <location>
        <begin position="1"/>
        <end position="26"/>
    </location>
</feature>
<protein>
    <submittedName>
        <fullName evidence="3">Uncharacterized protein</fullName>
    </submittedName>
</protein>
<comment type="caution">
    <text evidence="3">The sequence shown here is derived from an EMBL/GenBank/DDBJ whole genome shotgun (WGS) entry which is preliminary data.</text>
</comment>
<reference evidence="3" key="2">
    <citation type="submission" date="2023-06" db="EMBL/GenBank/DDBJ databases">
        <authorList>
            <consortium name="Lawrence Berkeley National Laboratory"/>
            <person name="Haridas S."/>
            <person name="Hensen N."/>
            <person name="Bonometti L."/>
            <person name="Westerberg I."/>
            <person name="Brannstrom I.O."/>
            <person name="Guillou S."/>
            <person name="Cros-Aarteil S."/>
            <person name="Calhoun S."/>
            <person name="Kuo A."/>
            <person name="Mondo S."/>
            <person name="Pangilinan J."/>
            <person name="Riley R."/>
            <person name="Labutti K."/>
            <person name="Andreopoulos B."/>
            <person name="Lipzen A."/>
            <person name="Chen C."/>
            <person name="Yanf M."/>
            <person name="Daum C."/>
            <person name="Ng V."/>
            <person name="Clum A."/>
            <person name="Steindorff A."/>
            <person name="Ohm R."/>
            <person name="Martin F."/>
            <person name="Silar P."/>
            <person name="Natvig D."/>
            <person name="Lalanne C."/>
            <person name="Gautier V."/>
            <person name="Ament-Velasquez S.L."/>
            <person name="Kruys A."/>
            <person name="Hutchinson M.I."/>
            <person name="Powell A.J."/>
            <person name="Barry K."/>
            <person name="Miller A.N."/>
            <person name="Grigoriev I.V."/>
            <person name="Debuchy R."/>
            <person name="Gladieux P."/>
            <person name="Thoren M.H."/>
            <person name="Johannesson H."/>
        </authorList>
    </citation>
    <scope>NUCLEOTIDE SEQUENCE</scope>
    <source>
        <strain evidence="3">CBS 118394</strain>
    </source>
</reference>
<reference evidence="3" key="1">
    <citation type="journal article" date="2023" name="Mol. Phylogenet. Evol.">
        <title>Genome-scale phylogeny and comparative genomics of the fungal order Sordariales.</title>
        <authorList>
            <person name="Hensen N."/>
            <person name="Bonometti L."/>
            <person name="Westerberg I."/>
            <person name="Brannstrom I.O."/>
            <person name="Guillou S."/>
            <person name="Cros-Aarteil S."/>
            <person name="Calhoun S."/>
            <person name="Haridas S."/>
            <person name="Kuo A."/>
            <person name="Mondo S."/>
            <person name="Pangilinan J."/>
            <person name="Riley R."/>
            <person name="LaButti K."/>
            <person name="Andreopoulos B."/>
            <person name="Lipzen A."/>
            <person name="Chen C."/>
            <person name="Yan M."/>
            <person name="Daum C."/>
            <person name="Ng V."/>
            <person name="Clum A."/>
            <person name="Steindorff A."/>
            <person name="Ohm R.A."/>
            <person name="Martin F."/>
            <person name="Silar P."/>
            <person name="Natvig D.O."/>
            <person name="Lalanne C."/>
            <person name="Gautier V."/>
            <person name="Ament-Velasquez S.L."/>
            <person name="Kruys A."/>
            <person name="Hutchinson M.I."/>
            <person name="Powell A.J."/>
            <person name="Barry K."/>
            <person name="Miller A.N."/>
            <person name="Grigoriev I.V."/>
            <person name="Debuchy R."/>
            <person name="Gladieux P."/>
            <person name="Hiltunen Thoren M."/>
            <person name="Johannesson H."/>
        </authorList>
    </citation>
    <scope>NUCLEOTIDE SEQUENCE</scope>
    <source>
        <strain evidence="3">CBS 118394</strain>
    </source>
</reference>
<evidence type="ECO:0000256" key="1">
    <source>
        <dbReference type="SAM" id="MobiDB-lite"/>
    </source>
</evidence>